<feature type="region of interest" description="Disordered" evidence="1">
    <location>
        <begin position="392"/>
        <end position="414"/>
    </location>
</feature>
<name>A0A6A1VNL2_9ROSI</name>
<protein>
    <submittedName>
        <fullName evidence="3">Transcription factor bHLH89</fullName>
    </submittedName>
</protein>
<dbReference type="Proteomes" id="UP000516437">
    <property type="component" value="Chromosome 5"/>
</dbReference>
<keyword evidence="4" id="KW-1185">Reference proteome</keyword>
<feature type="chain" id="PRO_5025517982" evidence="2">
    <location>
        <begin position="17"/>
        <end position="605"/>
    </location>
</feature>
<evidence type="ECO:0000313" key="3">
    <source>
        <dbReference type="EMBL" id="KAB1214404.1"/>
    </source>
</evidence>
<dbReference type="InterPro" id="IPR045895">
    <property type="entry name" value="bHLH91-like"/>
</dbReference>
<evidence type="ECO:0000256" key="2">
    <source>
        <dbReference type="SAM" id="SignalP"/>
    </source>
</evidence>
<sequence length="605" mass="67424">MVMIMLTIAAIAIARAEEDTPLSAHPPSSFPPFTTVDGLRPAPSTSLLPHDDDHDGLPHRASIKFSEISCYARPIYFCRFRPPGRFSSYFDCVRQIWRMCKELMKGPLVDNTFSTRDASSSPPFLALSVIPQLVNPSGVFLATSRTVDNFFSKEAPRGAGDNESESGPKMYVETDCHDPNPRTEGAVAAAIAEGGFSQTVPNSTHKNHSGFEENLKLSMQELSYHHHHHHQNPIHEDAAAVTAMEIELQQQLAFNMDNSVREKQEIDHFNQHHPHQDQQLQQIDNGHQSFDYSSQQNYPYTPEPDLLNLFHLPRYSVSPLLTNSSISFSNPSQKTANYQNAHGLLEDAPTAADSASGASFLYDPLFHLNLHPQPPLIKEYFESLPNGYMPGSRNGSFSCPGGDEREGSGSVYQDGDLRQFENGVLEFTSDMACIAKAEMEKPKPQSTRGDNRCGRETSKRPKTEDDDAVNDEESCNMKPLGDTDHSFNGSLRCSWLRRKSKYTEVDVRIIHDEVTIKLVQRKNNCLVFVSKALDELQLDLHHVASGHIGDFYSFLINSKICEGSSVYASSIADKLIEVVDRQCAAVQPTAYYRDGEDCPGKQVTP</sequence>
<feature type="region of interest" description="Disordered" evidence="1">
    <location>
        <begin position="438"/>
        <end position="477"/>
    </location>
</feature>
<dbReference type="PANTHER" id="PTHR46834:SF1">
    <property type="entry name" value="TRANSCRIPTION FACTOR BHLH10"/>
    <property type="match status" value="1"/>
</dbReference>
<reference evidence="3 4" key="1">
    <citation type="journal article" date="2019" name="Plant Biotechnol. J.">
        <title>The red bayberry genome and genetic basis of sex determination.</title>
        <authorList>
            <person name="Jia H.M."/>
            <person name="Jia H.J."/>
            <person name="Cai Q.L."/>
            <person name="Wang Y."/>
            <person name="Zhao H.B."/>
            <person name="Yang W.F."/>
            <person name="Wang G.Y."/>
            <person name="Li Y.H."/>
            <person name="Zhan D.L."/>
            <person name="Shen Y.T."/>
            <person name="Niu Q.F."/>
            <person name="Chang L."/>
            <person name="Qiu J."/>
            <person name="Zhao L."/>
            <person name="Xie H.B."/>
            <person name="Fu W.Y."/>
            <person name="Jin J."/>
            <person name="Li X.W."/>
            <person name="Jiao Y."/>
            <person name="Zhou C.C."/>
            <person name="Tu T."/>
            <person name="Chai C.Y."/>
            <person name="Gao J.L."/>
            <person name="Fan L.J."/>
            <person name="van de Weg E."/>
            <person name="Wang J.Y."/>
            <person name="Gao Z.S."/>
        </authorList>
    </citation>
    <scope>NUCLEOTIDE SEQUENCE [LARGE SCALE GENOMIC DNA]</scope>
    <source>
        <tissue evidence="3">Leaves</tissue>
    </source>
</reference>
<dbReference type="OrthoDB" id="1932168at2759"/>
<evidence type="ECO:0000313" key="4">
    <source>
        <dbReference type="Proteomes" id="UP000516437"/>
    </source>
</evidence>
<proteinExistence type="predicted"/>
<gene>
    <name evidence="3" type="ORF">CJ030_MR5G020835</name>
</gene>
<feature type="compositionally biased region" description="Acidic residues" evidence="1">
    <location>
        <begin position="464"/>
        <end position="474"/>
    </location>
</feature>
<feature type="compositionally biased region" description="Basic and acidic residues" evidence="1">
    <location>
        <begin position="438"/>
        <end position="463"/>
    </location>
</feature>
<dbReference type="EMBL" id="RXIC02000023">
    <property type="protein sequence ID" value="KAB1214404.1"/>
    <property type="molecule type" value="Genomic_DNA"/>
</dbReference>
<dbReference type="GO" id="GO:0048658">
    <property type="term" value="P:anther wall tapetum development"/>
    <property type="evidence" value="ECO:0007669"/>
    <property type="project" value="InterPro"/>
</dbReference>
<dbReference type="PANTHER" id="PTHR46834">
    <property type="entry name" value="TRANSCRIPTION FACTOR BHLH91"/>
    <property type="match status" value="1"/>
</dbReference>
<organism evidence="3 4">
    <name type="scientific">Morella rubra</name>
    <name type="common">Chinese bayberry</name>
    <dbReference type="NCBI Taxonomy" id="262757"/>
    <lineage>
        <taxon>Eukaryota</taxon>
        <taxon>Viridiplantae</taxon>
        <taxon>Streptophyta</taxon>
        <taxon>Embryophyta</taxon>
        <taxon>Tracheophyta</taxon>
        <taxon>Spermatophyta</taxon>
        <taxon>Magnoliopsida</taxon>
        <taxon>eudicotyledons</taxon>
        <taxon>Gunneridae</taxon>
        <taxon>Pentapetalae</taxon>
        <taxon>rosids</taxon>
        <taxon>fabids</taxon>
        <taxon>Fagales</taxon>
        <taxon>Myricaceae</taxon>
        <taxon>Morella</taxon>
    </lineage>
</organism>
<keyword evidence="2" id="KW-0732">Signal</keyword>
<accession>A0A6A1VNL2</accession>
<feature type="signal peptide" evidence="2">
    <location>
        <begin position="1"/>
        <end position="16"/>
    </location>
</feature>
<comment type="caution">
    <text evidence="3">The sequence shown here is derived from an EMBL/GenBank/DDBJ whole genome shotgun (WGS) entry which is preliminary data.</text>
</comment>
<dbReference type="GO" id="GO:0006355">
    <property type="term" value="P:regulation of DNA-templated transcription"/>
    <property type="evidence" value="ECO:0007669"/>
    <property type="project" value="InterPro"/>
</dbReference>
<dbReference type="AlphaFoldDB" id="A0A6A1VNL2"/>
<evidence type="ECO:0000256" key="1">
    <source>
        <dbReference type="SAM" id="MobiDB-lite"/>
    </source>
</evidence>